<reference evidence="1 2" key="2">
    <citation type="submission" date="2017-09" db="EMBL/GenBank/DDBJ databases">
        <title>Extensive intraspecific genome diversity in a model arbuscular mycorrhizal fungus.</title>
        <authorList>
            <person name="Chen E.C."/>
            <person name="Morin E."/>
            <person name="Beaudet D."/>
            <person name="Noel J."/>
            <person name="Ndikumana S."/>
            <person name="Charron P."/>
            <person name="St-Onge C."/>
            <person name="Giorgi J."/>
            <person name="Grigoriev I.V."/>
            <person name="Roux C."/>
            <person name="Martin F.M."/>
            <person name="Corradi N."/>
        </authorList>
    </citation>
    <scope>NUCLEOTIDE SEQUENCE [LARGE SCALE GENOMIC DNA]</scope>
    <source>
        <strain evidence="1 2">A5</strain>
    </source>
</reference>
<dbReference type="AlphaFoldDB" id="A0A2N0NKV5"/>
<comment type="caution">
    <text evidence="1">The sequence shown here is derived from an EMBL/GenBank/DDBJ whole genome shotgun (WGS) entry which is preliminary data.</text>
</comment>
<gene>
    <name evidence="1" type="ORF">RhiirA5_437148</name>
</gene>
<dbReference type="Proteomes" id="UP000232722">
    <property type="component" value="Unassembled WGS sequence"/>
</dbReference>
<reference evidence="1 2" key="1">
    <citation type="submission" date="2016-04" db="EMBL/GenBank/DDBJ databases">
        <title>Genome analyses suggest a sexual origin of heterokaryosis in a supposedly ancient asexual fungus.</title>
        <authorList>
            <person name="Ropars J."/>
            <person name="Sedzielewska K."/>
            <person name="Noel J."/>
            <person name="Charron P."/>
            <person name="Farinelli L."/>
            <person name="Marton T."/>
            <person name="Kruger M."/>
            <person name="Pelin A."/>
            <person name="Brachmann A."/>
            <person name="Corradi N."/>
        </authorList>
    </citation>
    <scope>NUCLEOTIDE SEQUENCE [LARGE SCALE GENOMIC DNA]</scope>
    <source>
        <strain evidence="1 2">A5</strain>
    </source>
</reference>
<dbReference type="EMBL" id="LLXJ01005011">
    <property type="protein sequence ID" value="PKB95205.1"/>
    <property type="molecule type" value="Genomic_DNA"/>
</dbReference>
<name>A0A2N0NKV5_9GLOM</name>
<sequence length="128" mass="15333">MLQNIFYMVLKNFIHIYNWLIDEIEKFQDNVNIKIEVKNAVLKVTEKLKKYYKYTNALPYTITTTAQKNLNILYKTKYTSTKNMMILDEYPENSLLQHIYKRQYIVNNNKLNQYLATSTALYGTDILQ</sequence>
<accession>A0A2N0NKV5</accession>
<evidence type="ECO:0000313" key="2">
    <source>
        <dbReference type="Proteomes" id="UP000232722"/>
    </source>
</evidence>
<proteinExistence type="predicted"/>
<protein>
    <submittedName>
        <fullName evidence="1">Uncharacterized protein</fullName>
    </submittedName>
</protein>
<dbReference type="VEuPathDB" id="FungiDB:RhiirA1_481209"/>
<organism evidence="1 2">
    <name type="scientific">Rhizophagus irregularis</name>
    <dbReference type="NCBI Taxonomy" id="588596"/>
    <lineage>
        <taxon>Eukaryota</taxon>
        <taxon>Fungi</taxon>
        <taxon>Fungi incertae sedis</taxon>
        <taxon>Mucoromycota</taxon>
        <taxon>Glomeromycotina</taxon>
        <taxon>Glomeromycetes</taxon>
        <taxon>Glomerales</taxon>
        <taxon>Glomeraceae</taxon>
        <taxon>Rhizophagus</taxon>
    </lineage>
</organism>
<evidence type="ECO:0000313" key="1">
    <source>
        <dbReference type="EMBL" id="PKB95205.1"/>
    </source>
</evidence>